<accession>K2JSJ3</accession>
<evidence type="ECO:0000256" key="1">
    <source>
        <dbReference type="SAM" id="MobiDB-lite"/>
    </source>
</evidence>
<keyword evidence="3" id="KW-1185">Reference proteome</keyword>
<dbReference type="EMBL" id="AMRL01000002">
    <property type="protein sequence ID" value="EKE78453.1"/>
    <property type="molecule type" value="Genomic_DNA"/>
</dbReference>
<dbReference type="AlphaFoldDB" id="K2JSJ3"/>
<name>K2JSJ3_9PROT</name>
<reference evidence="2 3" key="1">
    <citation type="journal article" date="2012" name="J. Bacteriol.">
        <title>Genome Sequence of Oceanibaculum indicum Type Strain P24.</title>
        <authorList>
            <person name="Lai Q."/>
            <person name="Shao Z."/>
        </authorList>
    </citation>
    <scope>NUCLEOTIDE SEQUENCE [LARGE SCALE GENOMIC DNA]</scope>
    <source>
        <strain evidence="2 3">P24</strain>
    </source>
</reference>
<evidence type="ECO:0000313" key="3">
    <source>
        <dbReference type="Proteomes" id="UP000006746"/>
    </source>
</evidence>
<dbReference type="STRING" id="1207063.P24_02796"/>
<organism evidence="2 3">
    <name type="scientific">Oceanibaculum indicum P24</name>
    <dbReference type="NCBI Taxonomy" id="1207063"/>
    <lineage>
        <taxon>Bacteria</taxon>
        <taxon>Pseudomonadati</taxon>
        <taxon>Pseudomonadota</taxon>
        <taxon>Alphaproteobacteria</taxon>
        <taxon>Rhodospirillales</taxon>
        <taxon>Oceanibaculaceae</taxon>
        <taxon>Oceanibaculum</taxon>
    </lineage>
</organism>
<protein>
    <submittedName>
        <fullName evidence="2">Uncharacterized protein</fullName>
    </submittedName>
</protein>
<sequence>MPFEAIDPRPAASARVPADAIVISTRQSGLGARKKYAQMHFGEAIAGKLGIKDGVRLALAWGTGADEGRLKLEVTDGAGHAVKRYRGNGTLYTTIGSMPSWYSGETVKRGRCHAQILEATRGGTVCRAAHAVRLRRPCRGSRRTGRLTMRADEKYPFRSHRSMAEVMAYEARMAAFEAAREETRTRHRERHLLPPAEADKAVANG</sequence>
<dbReference type="RefSeq" id="WP_008943176.1">
    <property type="nucleotide sequence ID" value="NZ_AMRL01000002.1"/>
</dbReference>
<proteinExistence type="predicted"/>
<comment type="caution">
    <text evidence="2">The sequence shown here is derived from an EMBL/GenBank/DDBJ whole genome shotgun (WGS) entry which is preliminary data.</text>
</comment>
<evidence type="ECO:0000313" key="2">
    <source>
        <dbReference type="EMBL" id="EKE78453.1"/>
    </source>
</evidence>
<gene>
    <name evidence="2" type="ORF">P24_02796</name>
</gene>
<dbReference type="Proteomes" id="UP000006746">
    <property type="component" value="Unassembled WGS sequence"/>
</dbReference>
<feature type="region of interest" description="Disordered" evidence="1">
    <location>
        <begin position="185"/>
        <end position="205"/>
    </location>
</feature>